<dbReference type="RefSeq" id="WP_190859906.1">
    <property type="nucleotide sequence ID" value="NZ_JACXIY010000010.1"/>
</dbReference>
<evidence type="ECO:0008006" key="3">
    <source>
        <dbReference type="Google" id="ProtNLM"/>
    </source>
</evidence>
<dbReference type="AlphaFoldDB" id="A0A927CL17"/>
<evidence type="ECO:0000313" key="1">
    <source>
        <dbReference type="EMBL" id="MBD2868538.1"/>
    </source>
</evidence>
<comment type="caution">
    <text evidence="1">The sequence shown here is derived from an EMBL/GenBank/DDBJ whole genome shotgun (WGS) entry which is preliminary data.</text>
</comment>
<name>A0A927CL17_9BACL</name>
<gene>
    <name evidence="1" type="ORF">IDH41_08110</name>
</gene>
<dbReference type="PANTHER" id="PTHR33307">
    <property type="entry name" value="ALPHA-RHAMNOSIDASE (EUROFUNG)"/>
    <property type="match status" value="1"/>
</dbReference>
<dbReference type="Pfam" id="PF25788">
    <property type="entry name" value="Ig_Rha78A_N"/>
    <property type="match status" value="1"/>
</dbReference>
<proteinExistence type="predicted"/>
<protein>
    <recommendedName>
        <fullName evidence="3">Alpha-L-rhamnosidase</fullName>
    </recommendedName>
</protein>
<accession>A0A927CL17</accession>
<dbReference type="EMBL" id="JACXIY010000010">
    <property type="protein sequence ID" value="MBD2868538.1"/>
    <property type="molecule type" value="Genomic_DNA"/>
</dbReference>
<dbReference type="Proteomes" id="UP000632125">
    <property type="component" value="Unassembled WGS sequence"/>
</dbReference>
<dbReference type="Gene3D" id="2.60.40.10">
    <property type="entry name" value="Immunoglobulins"/>
    <property type="match status" value="1"/>
</dbReference>
<reference evidence="1" key="1">
    <citation type="submission" date="2020-09" db="EMBL/GenBank/DDBJ databases">
        <title>A novel bacterium of genus Paenibacillus, isolated from South China Sea.</title>
        <authorList>
            <person name="Huang H."/>
            <person name="Mo K."/>
            <person name="Hu Y."/>
        </authorList>
    </citation>
    <scope>NUCLEOTIDE SEQUENCE</scope>
    <source>
        <strain evidence="1">IB182493</strain>
    </source>
</reference>
<dbReference type="InterPro" id="IPR016007">
    <property type="entry name" value="Alpha_rhamnosid"/>
</dbReference>
<keyword evidence="2" id="KW-1185">Reference proteome</keyword>
<dbReference type="PANTHER" id="PTHR33307:SF6">
    <property type="entry name" value="ALPHA-RHAMNOSIDASE (EUROFUNG)-RELATED"/>
    <property type="match status" value="1"/>
</dbReference>
<dbReference type="InterPro" id="IPR013783">
    <property type="entry name" value="Ig-like_fold"/>
</dbReference>
<evidence type="ECO:0000313" key="2">
    <source>
        <dbReference type="Proteomes" id="UP000632125"/>
    </source>
</evidence>
<sequence>MTIKIGSLLTEYADAPLGIDTRRPRLSWKLEYEERGQLQTAYRVLVAANPRELEQDKGDMWDSGRIESGQSVHVHYEGSPLASGAHYYWKVRVWDKQNVPSEWSRASSWSMGPLDQADWLAKWIGLEVPHSDEYRPVAYLRKPLDIGKPVKRAIVHATALGLYRLFIGGRCRSAFRSIRPLPFVSRGLRARWKSAPGLTNSRPCYRGMIRRISALMT</sequence>
<dbReference type="Gene3D" id="2.60.120.260">
    <property type="entry name" value="Galactose-binding domain-like"/>
    <property type="match status" value="1"/>
</dbReference>
<organism evidence="1 2">
    <name type="scientific">Paenibacillus arenilitoris</name>
    <dbReference type="NCBI Taxonomy" id="2772299"/>
    <lineage>
        <taxon>Bacteria</taxon>
        <taxon>Bacillati</taxon>
        <taxon>Bacillota</taxon>
        <taxon>Bacilli</taxon>
        <taxon>Bacillales</taxon>
        <taxon>Paenibacillaceae</taxon>
        <taxon>Paenibacillus</taxon>
    </lineage>
</organism>